<dbReference type="NCBIfam" id="TIGR03654">
    <property type="entry name" value="L6_bact"/>
    <property type="match status" value="1"/>
</dbReference>
<feature type="domain" description="Large ribosomal subunit protein uL6 alpha-beta" evidence="8">
    <location>
        <begin position="11"/>
        <end position="82"/>
    </location>
</feature>
<organism evidence="9">
    <name type="scientific">Erythrotrichia carnea</name>
    <dbReference type="NCBI Taxonomy" id="35151"/>
    <lineage>
        <taxon>Eukaryota</taxon>
        <taxon>Rhodophyta</taxon>
        <taxon>Compsopogonophyceae</taxon>
        <taxon>Erythropeltidales</taxon>
        <taxon>Erythrotrichiaceae</taxon>
        <taxon>Erythrotrichia</taxon>
    </lineage>
</organism>
<dbReference type="EMBL" id="KX284721">
    <property type="protein sequence ID" value="AOM66845.1"/>
    <property type="molecule type" value="Genomic_DNA"/>
</dbReference>
<dbReference type="GO" id="GO:0019843">
    <property type="term" value="F:rRNA binding"/>
    <property type="evidence" value="ECO:0007669"/>
    <property type="project" value="UniProtKB-KW"/>
</dbReference>
<evidence type="ECO:0000256" key="1">
    <source>
        <dbReference type="ARBA" id="ARBA00009356"/>
    </source>
</evidence>
<dbReference type="GeneID" id="29074020"/>
<geneLocation type="plastid" evidence="9"/>
<evidence type="ECO:0000256" key="2">
    <source>
        <dbReference type="ARBA" id="ARBA00022730"/>
    </source>
</evidence>
<evidence type="ECO:0000256" key="7">
    <source>
        <dbReference type="RuleBase" id="RU003869"/>
    </source>
</evidence>
<dbReference type="PANTHER" id="PTHR11655">
    <property type="entry name" value="60S/50S RIBOSOMAL PROTEIN L6/L9"/>
    <property type="match status" value="1"/>
</dbReference>
<accession>A0A1C9CEP2</accession>
<gene>
    <name evidence="9" type="primary">rpl6</name>
    <name evidence="9" type="ORF">Eryt_177</name>
</gene>
<dbReference type="InterPro" id="IPR020040">
    <property type="entry name" value="Ribosomal_uL6_a/b-dom"/>
</dbReference>
<evidence type="ECO:0000256" key="5">
    <source>
        <dbReference type="ARBA" id="ARBA00023274"/>
    </source>
</evidence>
<name>A0A1C9CEP2_9RHOD</name>
<dbReference type="InterPro" id="IPR036789">
    <property type="entry name" value="Ribosomal_uL6-like_a/b-dom_sf"/>
</dbReference>
<dbReference type="GO" id="GO:0003735">
    <property type="term" value="F:structural constituent of ribosome"/>
    <property type="evidence" value="ECO:0007669"/>
    <property type="project" value="InterPro"/>
</dbReference>
<reference evidence="9" key="2">
    <citation type="submission" date="2017-07" db="EMBL/GenBank/DDBJ databases">
        <authorList>
            <person name="Sun Z.S."/>
            <person name="Albrecht U."/>
            <person name="Echele G."/>
            <person name="Lee C.C."/>
        </authorList>
    </citation>
    <scope>NUCLEOTIDE SEQUENCE</scope>
</reference>
<dbReference type="PANTHER" id="PTHR11655:SF14">
    <property type="entry name" value="LARGE RIBOSOMAL SUBUNIT PROTEIN UL6M"/>
    <property type="match status" value="1"/>
</dbReference>
<evidence type="ECO:0000256" key="6">
    <source>
        <dbReference type="ARBA" id="ARBA00069413"/>
    </source>
</evidence>
<feature type="domain" description="Large ribosomal subunit protein uL6 alpha-beta" evidence="8">
    <location>
        <begin position="91"/>
        <end position="164"/>
    </location>
</feature>
<dbReference type="RefSeq" id="YP_009297502.1">
    <property type="nucleotide sequence ID" value="NC_031176.2"/>
</dbReference>
<dbReference type="InterPro" id="IPR000702">
    <property type="entry name" value="Ribosomal_uL6-like"/>
</dbReference>
<dbReference type="InterPro" id="IPR002358">
    <property type="entry name" value="Ribosomal_uL6_CS"/>
</dbReference>
<dbReference type="PROSITE" id="PS00525">
    <property type="entry name" value="RIBOSOMAL_L6_1"/>
    <property type="match status" value="1"/>
</dbReference>
<sequence>MSRIGKQVIIIPANVTVNIEGSTITVQGPKGQLSRMCNSEMELVYKDHHLNVNKKVNTKKTNQLHGLTRSLIYNMVYGVSEGFQKELEIKGVGYRSQMDGKNLILNVGYSHPVKIEPPEGIQIKVQNNTEITVQGIDKEIVGQTASKIRSVRQPEPYKGKGIRYKNEYVIRKAGKAGKGK</sequence>
<evidence type="ECO:0000256" key="3">
    <source>
        <dbReference type="ARBA" id="ARBA00022884"/>
    </source>
</evidence>
<reference evidence="9" key="1">
    <citation type="journal article" date="2016" name="BMC Biol.">
        <title>Parallel evolution of highly conserved plastid genome architecture in red seaweeds and seed plants.</title>
        <authorList>
            <person name="Lee J."/>
            <person name="Cho C.H."/>
            <person name="Park S.I."/>
            <person name="Choi J.W."/>
            <person name="Song H.S."/>
            <person name="West J.A."/>
            <person name="Bhattacharya D."/>
            <person name="Yoon H.S."/>
        </authorList>
    </citation>
    <scope>NUCLEOTIDE SEQUENCE</scope>
</reference>
<dbReference type="HAMAP" id="MF_01365_B">
    <property type="entry name" value="Ribosomal_uL6_B"/>
    <property type="match status" value="1"/>
</dbReference>
<dbReference type="SUPFAM" id="SSF56053">
    <property type="entry name" value="Ribosomal protein L6"/>
    <property type="match status" value="2"/>
</dbReference>
<dbReference type="Pfam" id="PF00347">
    <property type="entry name" value="Ribosomal_L6"/>
    <property type="match status" value="2"/>
</dbReference>
<dbReference type="Gene3D" id="3.90.930.12">
    <property type="entry name" value="Ribosomal protein L6, alpha-beta domain"/>
    <property type="match status" value="2"/>
</dbReference>
<evidence type="ECO:0000259" key="8">
    <source>
        <dbReference type="Pfam" id="PF00347"/>
    </source>
</evidence>
<dbReference type="GO" id="GO:0022625">
    <property type="term" value="C:cytosolic large ribosomal subunit"/>
    <property type="evidence" value="ECO:0007669"/>
    <property type="project" value="TreeGrafter"/>
</dbReference>
<keyword evidence="2" id="KW-0699">rRNA-binding</keyword>
<dbReference type="FunFam" id="3.90.930.12:FF:000001">
    <property type="entry name" value="50S ribosomal protein L6"/>
    <property type="match status" value="1"/>
</dbReference>
<keyword evidence="4 7" id="KW-0689">Ribosomal protein</keyword>
<dbReference type="PRINTS" id="PR00059">
    <property type="entry name" value="RIBOSOMALL6"/>
</dbReference>
<keyword evidence="3" id="KW-0694">RNA-binding</keyword>
<evidence type="ECO:0000256" key="4">
    <source>
        <dbReference type="ARBA" id="ARBA00022980"/>
    </source>
</evidence>
<evidence type="ECO:0000313" key="9">
    <source>
        <dbReference type="EMBL" id="AOM66845.1"/>
    </source>
</evidence>
<comment type="similarity">
    <text evidence="1 7">Belongs to the universal ribosomal protein uL6 family.</text>
</comment>
<dbReference type="FunFam" id="3.90.930.12:FF:000002">
    <property type="entry name" value="50S ribosomal protein L6"/>
    <property type="match status" value="1"/>
</dbReference>
<keyword evidence="5 7" id="KW-0687">Ribonucleoprotein</keyword>
<dbReference type="GO" id="GO:0002181">
    <property type="term" value="P:cytoplasmic translation"/>
    <property type="evidence" value="ECO:0007669"/>
    <property type="project" value="TreeGrafter"/>
</dbReference>
<dbReference type="AlphaFoldDB" id="A0A1C9CEP2"/>
<keyword evidence="9" id="KW-0934">Plastid</keyword>
<protein>
    <recommendedName>
        <fullName evidence="6">Large ribosomal subunit protein uL6c</fullName>
    </recommendedName>
</protein>
<dbReference type="InterPro" id="IPR019906">
    <property type="entry name" value="Ribosomal_uL6_bac-type"/>
</dbReference>
<dbReference type="PIRSF" id="PIRSF002162">
    <property type="entry name" value="Ribosomal_L6"/>
    <property type="match status" value="1"/>
</dbReference>
<proteinExistence type="inferred from homology"/>